<proteinExistence type="predicted"/>
<dbReference type="Proteomes" id="UP001642540">
    <property type="component" value="Unassembled WGS sequence"/>
</dbReference>
<dbReference type="Gene3D" id="1.20.1440.180">
    <property type="entry name" value="KEN domain"/>
    <property type="match status" value="1"/>
</dbReference>
<dbReference type="InterPro" id="IPR002110">
    <property type="entry name" value="Ankyrin_rpt"/>
</dbReference>
<keyword evidence="1" id="KW-0732">Signal</keyword>
<feature type="repeat" description="ANK" evidence="4">
    <location>
        <begin position="1187"/>
        <end position="1220"/>
    </location>
</feature>
<dbReference type="EMBL" id="CAXLJM020000068">
    <property type="protein sequence ID" value="CAL8124003.1"/>
    <property type="molecule type" value="Genomic_DNA"/>
</dbReference>
<dbReference type="InterPro" id="IPR010513">
    <property type="entry name" value="KEN_dom"/>
</dbReference>
<evidence type="ECO:0000313" key="6">
    <source>
        <dbReference type="EMBL" id="CAL8124003.1"/>
    </source>
</evidence>
<dbReference type="PANTHER" id="PTHR13954:SF6">
    <property type="entry name" value="NON-SPECIFIC SERINE_THREONINE PROTEIN KINASE"/>
    <property type="match status" value="1"/>
</dbReference>
<dbReference type="Gene3D" id="1.25.40.20">
    <property type="entry name" value="Ankyrin repeat-containing domain"/>
    <property type="match status" value="1"/>
</dbReference>
<dbReference type="InterPro" id="IPR027417">
    <property type="entry name" value="P-loop_NTPase"/>
</dbReference>
<reference evidence="6 7" key="1">
    <citation type="submission" date="2024-08" db="EMBL/GenBank/DDBJ databases">
        <authorList>
            <person name="Cucini C."/>
            <person name="Frati F."/>
        </authorList>
    </citation>
    <scope>NUCLEOTIDE SEQUENCE [LARGE SCALE GENOMIC DNA]</scope>
</reference>
<name>A0ABP1REM5_9HEXA</name>
<keyword evidence="4" id="KW-0040">ANK repeat</keyword>
<keyword evidence="3" id="KW-0067">ATP-binding</keyword>
<evidence type="ECO:0000259" key="5">
    <source>
        <dbReference type="PROSITE" id="PS51392"/>
    </source>
</evidence>
<dbReference type="SMART" id="SM00580">
    <property type="entry name" value="PUG"/>
    <property type="match status" value="1"/>
</dbReference>
<dbReference type="PROSITE" id="PS51392">
    <property type="entry name" value="KEN"/>
    <property type="match status" value="1"/>
</dbReference>
<comment type="caution">
    <text evidence="6">The sequence shown here is derived from an EMBL/GenBank/DDBJ whole genome shotgun (WGS) entry which is preliminary data.</text>
</comment>
<evidence type="ECO:0000256" key="2">
    <source>
        <dbReference type="ARBA" id="ARBA00022741"/>
    </source>
</evidence>
<accession>A0ABP1REM5</accession>
<dbReference type="InterPro" id="IPR036770">
    <property type="entry name" value="Ankyrin_rpt-contain_sf"/>
</dbReference>
<dbReference type="Pfam" id="PF06479">
    <property type="entry name" value="Ribonuc_2-5A"/>
    <property type="match status" value="1"/>
</dbReference>
<dbReference type="InterPro" id="IPR045133">
    <property type="entry name" value="IRE1/2-like"/>
</dbReference>
<evidence type="ECO:0000256" key="1">
    <source>
        <dbReference type="ARBA" id="ARBA00022729"/>
    </source>
</evidence>
<sequence length="1244" mass="143564">MDKDDNRQSPGEDQLNNDTLNVILSHPLFWHPTDMIRFIKTVSDYLEGLRKGDSTRHCEMENILQLSSIPVFDGQWASKVSNEVWKYMKENDARRPEYNGSKMIHLLRLIRNTSDHYDELPFKVKEELGELPYGFMTYWLHKFPKLLVMLYAFSYTNILKHSQAIRQFYNETTEQFTSLSDLDESVQAVINRILHQIKIGGFLKRYNVWKKGAVAESYKSQVTFLKLSTSFGFNQMSLIMEIRDGILRVVHTISFQNSVVLLQCPIKSQTSVTVVFARNEFLCSAQWKMPIDTSQTVVLTSVTNLDLIEKTMLISFGNESLEYRDTPLTWEELDENYQHVLLQRNVMFQGCQITLNNIFTWISNLEIIKKLKVEALRGQLLQDIIDDKIPEVVPRTKHEVPSYYINRKLLPRKFVSCDNIKRSLNSYMGTYKLIVIPLVVDQGQDEAFFSGMFSSKYMKLSSCVMNEEKLTYPLLILLEDSQHLDQIMNKHRHPSFTLLKYHNGVYFEWITSKGYNKMIKNHLENVSVSEDELINDFLQKDQNQPILIADSPGMGKTTILHNIANKLILKCPTKIVKFYTLPEFVANLPSVRNRNNLENSNCAESNAKLVDRVIAIFSERDKGPSFYNTLVEALLLSRVDNTPVTTMELIFDGFDECDLEQWANADCVIRIVEQDIKNVRMWVATRLHYAGSLEHAIPIKSYCIARLDRNQQVNLLIKIWSKSMSAQDLQLHHETLEKLANYCLDYAPRDYMSIAEIPLQCRLLADAHDLIAQSLVAGKSSFESVTESLGVIASVLDLYEKVIETKLEVYMVKQGMEFQGPRSSRIVNQTRERMTLAHQRKAVQILMYSWAESFSNNYFLQEGSKVDCVLAYGLLESKGILEETGSRRQDFIHRTYGEYFIASFMIGLLHWTNPTGHDFLTKIGDFFINGILKMNESTKLFANGTVIIKFLSAMLETRKTIVSTEIYSAIRHSLFKKEDWIGHLNKIILALIQTETVGTLNLLLKSLENEQKIAEFVQGCSKDKLGDLICKAVEGNNVHVLKRIFDFVKEGGICFNQIKYWSWSEDIEYDGLRKRIDISHKPLVVAVTRTLNFEIIKFLVNFSDFHDIPIRKEYLGGVGILHLCIHQLKIDCRRKRKGKRCLGEGLKVIQFLVEKDREILEEYSKWYKTPRGDFTLQDVGVDYCWNSTVTPLIYATSVGAPVEVIQCLIELGANVNSVDYENNFTMLHYTRLRQKDANGKKRCT</sequence>
<organism evidence="6 7">
    <name type="scientific">Orchesella dallaii</name>
    <dbReference type="NCBI Taxonomy" id="48710"/>
    <lineage>
        <taxon>Eukaryota</taxon>
        <taxon>Metazoa</taxon>
        <taxon>Ecdysozoa</taxon>
        <taxon>Arthropoda</taxon>
        <taxon>Hexapoda</taxon>
        <taxon>Collembola</taxon>
        <taxon>Entomobryomorpha</taxon>
        <taxon>Entomobryoidea</taxon>
        <taxon>Orchesellidae</taxon>
        <taxon>Orchesellinae</taxon>
        <taxon>Orchesella</taxon>
    </lineage>
</organism>
<dbReference type="SUPFAM" id="SSF48403">
    <property type="entry name" value="Ankyrin repeat"/>
    <property type="match status" value="1"/>
</dbReference>
<evidence type="ECO:0000313" key="7">
    <source>
        <dbReference type="Proteomes" id="UP001642540"/>
    </source>
</evidence>
<dbReference type="InterPro" id="IPR038357">
    <property type="entry name" value="KEN_sf"/>
</dbReference>
<dbReference type="PANTHER" id="PTHR13954">
    <property type="entry name" value="IRE1-RELATED"/>
    <property type="match status" value="1"/>
</dbReference>
<evidence type="ECO:0000256" key="4">
    <source>
        <dbReference type="PROSITE-ProRule" id="PRU00023"/>
    </source>
</evidence>
<evidence type="ECO:0000256" key="3">
    <source>
        <dbReference type="ARBA" id="ARBA00022840"/>
    </source>
</evidence>
<protein>
    <recommendedName>
        <fullName evidence="5">KEN domain-containing protein</fullName>
    </recommendedName>
</protein>
<dbReference type="Gene3D" id="3.40.50.300">
    <property type="entry name" value="P-loop containing nucleotide triphosphate hydrolases"/>
    <property type="match status" value="1"/>
</dbReference>
<dbReference type="PROSITE" id="PS50088">
    <property type="entry name" value="ANK_REPEAT"/>
    <property type="match status" value="1"/>
</dbReference>
<feature type="domain" description="KEN" evidence="5">
    <location>
        <begin position="32"/>
        <end position="171"/>
    </location>
</feature>
<keyword evidence="2" id="KW-0547">Nucleotide-binding</keyword>
<gene>
    <name evidence="6" type="ORF">ODALV1_LOCUS20416</name>
</gene>
<dbReference type="SUPFAM" id="SSF52540">
    <property type="entry name" value="P-loop containing nucleoside triphosphate hydrolases"/>
    <property type="match status" value="1"/>
</dbReference>
<keyword evidence="7" id="KW-1185">Reference proteome</keyword>